<accession>A0A4R7AZL4</accession>
<evidence type="ECO:0000313" key="3">
    <source>
        <dbReference type="Proteomes" id="UP000295611"/>
    </source>
</evidence>
<evidence type="ECO:0000259" key="1">
    <source>
        <dbReference type="PROSITE" id="PS51085"/>
    </source>
</evidence>
<dbReference type="SUPFAM" id="SSF54292">
    <property type="entry name" value="2Fe-2S ferredoxin-like"/>
    <property type="match status" value="1"/>
</dbReference>
<sequence>MPRILFLTPSGQQLAEIGAEPGSLLLDVAREHDIPLHWRCGQGTCGTCRVQIRHAQQPRMAGMSRKERNVLIRQGLLPESALSGEPLIDAPQQWRLACHLPVEEGDWVVIVPPME</sequence>
<dbReference type="InterPro" id="IPR036010">
    <property type="entry name" value="2Fe-2S_ferredoxin-like_sf"/>
</dbReference>
<dbReference type="InterPro" id="IPR006058">
    <property type="entry name" value="2Fe2S_fd_BS"/>
</dbReference>
<proteinExistence type="predicted"/>
<organism evidence="2 3">
    <name type="scientific">Paludibacterium purpuratum</name>
    <dbReference type="NCBI Taxonomy" id="1144873"/>
    <lineage>
        <taxon>Bacteria</taxon>
        <taxon>Pseudomonadati</taxon>
        <taxon>Pseudomonadota</taxon>
        <taxon>Betaproteobacteria</taxon>
        <taxon>Neisseriales</taxon>
        <taxon>Chromobacteriaceae</taxon>
        <taxon>Paludibacterium</taxon>
    </lineage>
</organism>
<comment type="caution">
    <text evidence="2">The sequence shown here is derived from an EMBL/GenBank/DDBJ whole genome shotgun (WGS) entry which is preliminary data.</text>
</comment>
<dbReference type="Pfam" id="PF00111">
    <property type="entry name" value="Fer2"/>
    <property type="match status" value="1"/>
</dbReference>
<dbReference type="CDD" id="cd00207">
    <property type="entry name" value="fer2"/>
    <property type="match status" value="1"/>
</dbReference>
<name>A0A4R7AZL4_9NEIS</name>
<keyword evidence="3" id="KW-1185">Reference proteome</keyword>
<dbReference type="PROSITE" id="PS00197">
    <property type="entry name" value="2FE2S_FER_1"/>
    <property type="match status" value="1"/>
</dbReference>
<dbReference type="InterPro" id="IPR012675">
    <property type="entry name" value="Beta-grasp_dom_sf"/>
</dbReference>
<gene>
    <name evidence="2" type="ORF">DFP86_11256</name>
</gene>
<evidence type="ECO:0000313" key="2">
    <source>
        <dbReference type="EMBL" id="TDR73852.1"/>
    </source>
</evidence>
<dbReference type="RefSeq" id="WP_133682477.1">
    <property type="nucleotide sequence ID" value="NZ_SNZP01000012.1"/>
</dbReference>
<reference evidence="2 3" key="1">
    <citation type="submission" date="2019-03" db="EMBL/GenBank/DDBJ databases">
        <title>Genomic Encyclopedia of Type Strains, Phase III (KMG-III): the genomes of soil and plant-associated and newly described type strains.</title>
        <authorList>
            <person name="Whitman W."/>
        </authorList>
    </citation>
    <scope>NUCLEOTIDE SEQUENCE [LARGE SCALE GENOMIC DNA]</scope>
    <source>
        <strain evidence="2 3">CECT 8976</strain>
    </source>
</reference>
<dbReference type="InterPro" id="IPR001041">
    <property type="entry name" value="2Fe-2S_ferredoxin-type"/>
</dbReference>
<dbReference type="AlphaFoldDB" id="A0A4R7AZL4"/>
<dbReference type="EMBL" id="SNZP01000012">
    <property type="protein sequence ID" value="TDR73852.1"/>
    <property type="molecule type" value="Genomic_DNA"/>
</dbReference>
<dbReference type="OrthoDB" id="9133614at2"/>
<dbReference type="GO" id="GO:0051537">
    <property type="term" value="F:2 iron, 2 sulfur cluster binding"/>
    <property type="evidence" value="ECO:0007669"/>
    <property type="project" value="InterPro"/>
</dbReference>
<dbReference type="Proteomes" id="UP000295611">
    <property type="component" value="Unassembled WGS sequence"/>
</dbReference>
<protein>
    <submittedName>
        <fullName evidence="2">Ferredoxin</fullName>
    </submittedName>
</protein>
<feature type="domain" description="2Fe-2S ferredoxin-type" evidence="1">
    <location>
        <begin position="2"/>
        <end position="115"/>
    </location>
</feature>
<dbReference type="Gene3D" id="3.10.20.30">
    <property type="match status" value="1"/>
</dbReference>
<dbReference type="PROSITE" id="PS51085">
    <property type="entry name" value="2FE2S_FER_2"/>
    <property type="match status" value="1"/>
</dbReference>